<accession>A0A4Y7IGS3</accession>
<proteinExistence type="predicted"/>
<keyword evidence="2" id="KW-1185">Reference proteome</keyword>
<gene>
    <name evidence="1" type="ORF">C5167_039849</name>
</gene>
<protein>
    <submittedName>
        <fullName evidence="1">Uncharacterized protein</fullName>
    </submittedName>
</protein>
<evidence type="ECO:0000313" key="2">
    <source>
        <dbReference type="Proteomes" id="UP000316621"/>
    </source>
</evidence>
<dbReference type="Proteomes" id="UP000316621">
    <property type="component" value="Chromosome 1"/>
</dbReference>
<evidence type="ECO:0000313" key="1">
    <source>
        <dbReference type="EMBL" id="RZC46910.1"/>
    </source>
</evidence>
<sequence>MLWSSTASMFPY</sequence>
<reference evidence="1 2" key="1">
    <citation type="journal article" date="2018" name="Science">
        <title>The opium poppy genome and morphinan production.</title>
        <authorList>
            <person name="Guo L."/>
            <person name="Winzer T."/>
            <person name="Yang X."/>
            <person name="Li Y."/>
            <person name="Ning Z."/>
            <person name="He Z."/>
            <person name="Teodor R."/>
            <person name="Lu Y."/>
            <person name="Bowser T.A."/>
            <person name="Graham I.A."/>
            <person name="Ye K."/>
        </authorList>
    </citation>
    <scope>NUCLEOTIDE SEQUENCE [LARGE SCALE GENOMIC DNA]</scope>
    <source>
        <strain evidence="2">cv. HN1</strain>
        <tissue evidence="1">Leaves</tissue>
    </source>
</reference>
<dbReference type="EMBL" id="CM010715">
    <property type="protein sequence ID" value="RZC46910.1"/>
    <property type="molecule type" value="Genomic_DNA"/>
</dbReference>
<organism evidence="1 2">
    <name type="scientific">Papaver somniferum</name>
    <name type="common">Opium poppy</name>
    <dbReference type="NCBI Taxonomy" id="3469"/>
    <lineage>
        <taxon>Eukaryota</taxon>
        <taxon>Viridiplantae</taxon>
        <taxon>Streptophyta</taxon>
        <taxon>Embryophyta</taxon>
        <taxon>Tracheophyta</taxon>
        <taxon>Spermatophyta</taxon>
        <taxon>Magnoliopsida</taxon>
        <taxon>Ranunculales</taxon>
        <taxon>Papaveraceae</taxon>
        <taxon>Papaveroideae</taxon>
        <taxon>Papaver</taxon>
    </lineage>
</organism>
<name>A0A4Y7IGS3_PAPSO</name>